<dbReference type="CDD" id="cd00386">
    <property type="entry name" value="Heme_Cu_Oxidase_III_like"/>
    <property type="match status" value="1"/>
</dbReference>
<evidence type="ECO:0000256" key="4">
    <source>
        <dbReference type="ARBA" id="ARBA00022692"/>
    </source>
</evidence>
<dbReference type="RefSeq" id="YP_009938504.1">
    <property type="nucleotide sequence ID" value="NC_050918.1"/>
</dbReference>
<dbReference type="Gene3D" id="1.20.120.80">
    <property type="entry name" value="Cytochrome c oxidase, subunit III, four-helix bundle"/>
    <property type="match status" value="1"/>
</dbReference>
<feature type="transmembrane region" description="Helical" evidence="9">
    <location>
        <begin position="160"/>
        <end position="184"/>
    </location>
</feature>
<evidence type="ECO:0000259" key="10">
    <source>
        <dbReference type="PROSITE" id="PS50253"/>
    </source>
</evidence>
<keyword evidence="6 9" id="KW-1133">Transmembrane helix</keyword>
<dbReference type="PROSITE" id="PS50253">
    <property type="entry name" value="COX3"/>
    <property type="match status" value="1"/>
</dbReference>
<keyword evidence="4 8" id="KW-0812">Transmembrane</keyword>
<evidence type="ECO:0000313" key="11">
    <source>
        <dbReference type="EMBL" id="QNU39788.1"/>
    </source>
</evidence>
<feature type="transmembrane region" description="Helical" evidence="9">
    <location>
        <begin position="121"/>
        <end position="140"/>
    </location>
</feature>
<dbReference type="GO" id="GO:0004129">
    <property type="term" value="F:cytochrome-c oxidase activity"/>
    <property type="evidence" value="ECO:0007669"/>
    <property type="project" value="InterPro"/>
</dbReference>
<feature type="transmembrane region" description="Helical" evidence="9">
    <location>
        <begin position="196"/>
        <end position="216"/>
    </location>
</feature>
<protein>
    <recommendedName>
        <fullName evidence="3 8">Cytochrome c oxidase subunit 3</fullName>
    </recommendedName>
</protein>
<comment type="subcellular location">
    <subcellularLocation>
        <location evidence="1">Membrane</location>
        <topology evidence="1">Multi-pass membrane protein</topology>
    </subcellularLocation>
</comment>
<sequence>MSWLPLFYSFVIFLFLVSVFLWLKLGVFVSLFLVLFSVFYYLVSEVSVLLDRRPFSFLLFIVSEALVFATLFVTTMWFEDGGISTISDWFNLPLVGCLLLVSSSFAVTVYHNLFDPTGDSWSYLVIAIFLGLGFVFLQLFEVWECLCDFTFCSYYSSAFSTIGLHFFHVVLGLVVLGYVCFCSFRGGLSFYHITLSIWYWHFVDYIWLIVFVVVYLI</sequence>
<dbReference type="SUPFAM" id="SSF81452">
    <property type="entry name" value="Cytochrome c oxidase subunit III-like"/>
    <property type="match status" value="1"/>
</dbReference>
<keyword evidence="7 9" id="KW-0472">Membrane</keyword>
<reference evidence="11" key="1">
    <citation type="submission" date="2020-06" db="EMBL/GenBank/DDBJ databases">
        <title>Complete mitochondrial genome of Prosthogonimus cuneatus (Trematoda: Prosthogonimidae), as the First Representative from the Superfamily Microphalloidea.</title>
        <authorList>
            <person name="Guo X.R."/>
            <person name="Li Y."/>
            <person name="Gao J.F."/>
            <person name="Chang Q.C."/>
            <person name="Wang C.R."/>
        </authorList>
    </citation>
    <scope>NUCLEOTIDE SEQUENCE</scope>
</reference>
<proteinExistence type="inferred from homology"/>
<evidence type="ECO:0000256" key="5">
    <source>
        <dbReference type="ARBA" id="ARBA00022967"/>
    </source>
</evidence>
<dbReference type="InterPro" id="IPR013833">
    <property type="entry name" value="Cyt_c_oxidase_su3_a-hlx"/>
</dbReference>
<comment type="similarity">
    <text evidence="2 8">Belongs to the cytochrome c oxidase subunit 3 family.</text>
</comment>
<evidence type="ECO:0000256" key="2">
    <source>
        <dbReference type="ARBA" id="ARBA00010581"/>
    </source>
</evidence>
<feature type="domain" description="Heme-copper oxidase subunit III family profile" evidence="10">
    <location>
        <begin position="1"/>
        <end position="217"/>
    </location>
</feature>
<evidence type="ECO:0000256" key="3">
    <source>
        <dbReference type="ARBA" id="ARBA00015944"/>
    </source>
</evidence>
<evidence type="ECO:0000256" key="9">
    <source>
        <dbReference type="SAM" id="Phobius"/>
    </source>
</evidence>
<dbReference type="InterPro" id="IPR024791">
    <property type="entry name" value="Cyt_c/ubiquinol_Oxase_su3"/>
</dbReference>
<evidence type="ECO:0000256" key="7">
    <source>
        <dbReference type="ARBA" id="ARBA00023136"/>
    </source>
</evidence>
<dbReference type="PANTHER" id="PTHR11403">
    <property type="entry name" value="CYTOCHROME C OXIDASE SUBUNIT III"/>
    <property type="match status" value="1"/>
</dbReference>
<evidence type="ECO:0000256" key="8">
    <source>
        <dbReference type="RuleBase" id="RU003375"/>
    </source>
</evidence>
<evidence type="ECO:0000256" key="6">
    <source>
        <dbReference type="ARBA" id="ARBA00022989"/>
    </source>
</evidence>
<keyword evidence="5" id="KW-1278">Translocase</keyword>
<name>A0A7L7S1G2_9TREM</name>
<dbReference type="InterPro" id="IPR035973">
    <property type="entry name" value="Cyt_c_oxidase_su3-like_sf"/>
</dbReference>
<geneLocation type="mitochondrion" evidence="11"/>
<dbReference type="Pfam" id="PF00510">
    <property type="entry name" value="COX3"/>
    <property type="match status" value="1"/>
</dbReference>
<dbReference type="GO" id="GO:0016020">
    <property type="term" value="C:membrane"/>
    <property type="evidence" value="ECO:0007669"/>
    <property type="project" value="UniProtKB-SubCell"/>
</dbReference>
<dbReference type="GeneID" id="59436960"/>
<feature type="transmembrane region" description="Helical" evidence="9">
    <location>
        <begin position="55"/>
        <end position="78"/>
    </location>
</feature>
<gene>
    <name evidence="11" type="primary">cox3</name>
</gene>
<feature type="transmembrane region" description="Helical" evidence="9">
    <location>
        <begin position="12"/>
        <end position="43"/>
    </location>
</feature>
<comment type="function">
    <text evidence="8">Component of the cytochrome c oxidase, the last enzyme in the mitochondrial electron transport chain which drives oxidative phosphorylation. The respiratory chain contains 3 multisubunit complexes succinate dehydrogenase (complex II, CII), ubiquinol-cytochrome c oxidoreductase (cytochrome b-c1 complex, complex III, CIII) and cytochrome c oxidase (complex IV, CIV), that cooperate to transfer electrons derived from NADH and succinate to molecular oxygen, creating an electrochemical gradient over the inner membrane that drives transmembrane transport and the ATP synthase. Cytochrome c oxidase is the component of the respiratory chain that catalyzes the reduction of oxygen to water. Electrons originating from reduced cytochrome c in the intermembrane space (IMS) are transferred via the dinuclear copper A center (CU(A)) of subunit 2 and heme A of subunit 1 to the active site in subunit 1, a binuclear center (BNC) formed by heme A3 and copper B (CU(B)). The BNC reduces molecular oxygen to 2 water molecules using 4 electrons from cytochrome c in the IMS and 4 protons from the mitochondrial matrix.</text>
</comment>
<keyword evidence="8 11" id="KW-0496">Mitochondrion</keyword>
<dbReference type="EMBL" id="MT586127">
    <property type="protein sequence ID" value="QNU39788.1"/>
    <property type="molecule type" value="Genomic_DNA"/>
</dbReference>
<accession>A0A7L7S1G2</accession>
<evidence type="ECO:0000256" key="1">
    <source>
        <dbReference type="ARBA" id="ARBA00004141"/>
    </source>
</evidence>
<dbReference type="AlphaFoldDB" id="A0A7L7S1G2"/>
<feature type="transmembrane region" description="Helical" evidence="9">
    <location>
        <begin position="90"/>
        <end position="109"/>
    </location>
</feature>
<dbReference type="GO" id="GO:0019646">
    <property type="term" value="P:aerobic electron transport chain"/>
    <property type="evidence" value="ECO:0007669"/>
    <property type="project" value="InterPro"/>
</dbReference>
<dbReference type="PANTHER" id="PTHR11403:SF7">
    <property type="entry name" value="CYTOCHROME C OXIDASE SUBUNIT 3"/>
    <property type="match status" value="1"/>
</dbReference>
<dbReference type="InterPro" id="IPR000298">
    <property type="entry name" value="Cyt_c_oxidase-like_su3"/>
</dbReference>
<organism evidence="11">
    <name type="scientific">Prosthogonimus cuneatus</name>
    <dbReference type="NCBI Taxonomy" id="232414"/>
    <lineage>
        <taxon>Eukaryota</taxon>
        <taxon>Metazoa</taxon>
        <taxon>Spiralia</taxon>
        <taxon>Lophotrochozoa</taxon>
        <taxon>Platyhelminthes</taxon>
        <taxon>Trematoda</taxon>
        <taxon>Digenea</taxon>
        <taxon>Plagiorchiida</taxon>
        <taxon>Xiphidiata</taxon>
        <taxon>Microphalloidea</taxon>
        <taxon>Prosthogonimidae</taxon>
        <taxon>Prosthogonimus</taxon>
    </lineage>
</organism>